<keyword evidence="3" id="KW-1185">Reference proteome</keyword>
<comment type="caution">
    <text evidence="2">The sequence shown here is derived from an EMBL/GenBank/DDBJ whole genome shotgun (WGS) entry which is preliminary data.</text>
</comment>
<dbReference type="Gene3D" id="3.10.490.10">
    <property type="entry name" value="Gamma-glutamyl cyclotransferase-like"/>
    <property type="match status" value="1"/>
</dbReference>
<reference evidence="2" key="2">
    <citation type="journal article" date="2023" name="IMA Fungus">
        <title>Comparative genomic study of the Penicillium genus elucidates a diverse pangenome and 15 lateral gene transfer events.</title>
        <authorList>
            <person name="Petersen C."/>
            <person name="Sorensen T."/>
            <person name="Nielsen M.R."/>
            <person name="Sondergaard T.E."/>
            <person name="Sorensen J.L."/>
            <person name="Fitzpatrick D.A."/>
            <person name="Frisvad J.C."/>
            <person name="Nielsen K.L."/>
        </authorList>
    </citation>
    <scope>NUCLEOTIDE SEQUENCE</scope>
    <source>
        <strain evidence="2">IBT 22155</strain>
    </source>
</reference>
<accession>A0A9W9KV36</accession>
<evidence type="ECO:0000256" key="1">
    <source>
        <dbReference type="SAM" id="MobiDB-lite"/>
    </source>
</evidence>
<evidence type="ECO:0000313" key="2">
    <source>
        <dbReference type="EMBL" id="KAJ5120683.1"/>
    </source>
</evidence>
<dbReference type="Proteomes" id="UP001149079">
    <property type="component" value="Unassembled WGS sequence"/>
</dbReference>
<dbReference type="AlphaFoldDB" id="A0A9W9KV36"/>
<dbReference type="GeneID" id="81409985"/>
<reference evidence="2" key="1">
    <citation type="submission" date="2022-11" db="EMBL/GenBank/DDBJ databases">
        <authorList>
            <person name="Petersen C."/>
        </authorList>
    </citation>
    <scope>NUCLEOTIDE SEQUENCE</scope>
    <source>
        <strain evidence="2">IBT 22155</strain>
    </source>
</reference>
<feature type="compositionally biased region" description="Polar residues" evidence="1">
    <location>
        <begin position="229"/>
        <end position="238"/>
    </location>
</feature>
<dbReference type="EMBL" id="JAPQKL010000008">
    <property type="protein sequence ID" value="KAJ5120683.1"/>
    <property type="molecule type" value="Genomic_DNA"/>
</dbReference>
<dbReference type="RefSeq" id="XP_056517187.1">
    <property type="nucleotide sequence ID" value="XM_056670814.1"/>
</dbReference>
<name>A0A9W9KV36_9EURO</name>
<dbReference type="OrthoDB" id="1044435at2759"/>
<evidence type="ECO:0000313" key="3">
    <source>
        <dbReference type="Proteomes" id="UP001149079"/>
    </source>
</evidence>
<feature type="compositionally biased region" description="Low complexity" evidence="1">
    <location>
        <begin position="247"/>
        <end position="264"/>
    </location>
</feature>
<organism evidence="2 3">
    <name type="scientific">Penicillium bovifimosum</name>
    <dbReference type="NCBI Taxonomy" id="126998"/>
    <lineage>
        <taxon>Eukaryota</taxon>
        <taxon>Fungi</taxon>
        <taxon>Dikarya</taxon>
        <taxon>Ascomycota</taxon>
        <taxon>Pezizomycotina</taxon>
        <taxon>Eurotiomycetes</taxon>
        <taxon>Eurotiomycetidae</taxon>
        <taxon>Eurotiales</taxon>
        <taxon>Aspergillaceae</taxon>
        <taxon>Penicillium</taxon>
    </lineage>
</organism>
<feature type="region of interest" description="Disordered" evidence="1">
    <location>
        <begin position="200"/>
        <end position="317"/>
    </location>
</feature>
<proteinExistence type="predicted"/>
<gene>
    <name evidence="2" type="ORF">N7515_010071</name>
</gene>
<feature type="compositionally biased region" description="Low complexity" evidence="1">
    <location>
        <begin position="217"/>
        <end position="228"/>
    </location>
</feature>
<protein>
    <submittedName>
        <fullName evidence="2">Uncharacterized protein</fullName>
    </submittedName>
</protein>
<sequence>MGIMESNSSLPDDFTQALTNTLTEKEIDDLLDQHGTSPCFVTGQLMLPTALKYYLNIDQNVNISKRMVQATLFGHKLFVRDDEHAPILCQSSAVNQAIGMLVFGLTNDQQKALYDFERGTQQLSSVQVQINQREQDTDVNVKRMIQANVLTSDAATSEGSLNELVTPMWNPSDFIRSQRYGHMVSSQEFAALSTVGQPLPLQGSSEVTEASPPPVISSFPHPSSQSSSTALDHSTGNATEPDLQETAEASPPSALSSLPRPSSLDISTASDDSNVGGPLGRVQARVEMPQDASARRDNQPADNQPRNSWHRQENREARWRRGPHRVIRLGQAFLRRLSRRARVRQASPRSGREVRVISLSRSETLTGEGDLSGSTLIGGVTPLSGSTLIGDVTPLSGSTLIGGVTPDSGSS</sequence>